<gene>
    <name evidence="1" type="ORF">DEX24_10615</name>
</gene>
<keyword evidence="2" id="KW-1185">Reference proteome</keyword>
<sequence length="484" mass="57219">MRKTTPSYIVTLRLKTEVFQEDTLNKRFELSRKLYNACVNELYKRYRTLQQSKSYKKARKMKKGKAKNDAFSALYKQFGLFEYSIHAFLKPMTQKFKQNIDAQSGQKIGTRAFLAFKKVMFGDAKKVYFKRYGEMESVEGKSNKAGIRFIDHTIVWKGLSIPVIVKKQDAYVHLALRDKVKYVRIKREFLKGKYIYYAQLVLEGIPPHAYNSDGLKQQVGVGRVGIDIGTSTIATCSEKKVLLTELAPRVVNYEAEIQRIQRKMDRSKRTQNPSKYNDDGTINRHYRERWVYSKRYIQLRNRYRELHRKNRMVRKQDHETLSNELLAMGDLFFVETMSFKGLQKRSKKTEKNKHGRFKKKKRFGRTLSNRAPSMLLNYLERKLKYNGLELNKVDTAKVKASQYNHFDDTYTKKTLSTRWNDFNGIRIQRDLYSAFLLMSIVKDDELDKIDRDFCFKTFGSFRKLHDRVMQTLKTKTRTLQSMGV</sequence>
<dbReference type="Proteomes" id="UP000245938">
    <property type="component" value="Unassembled WGS sequence"/>
</dbReference>
<dbReference type="EMBL" id="QFVR01000013">
    <property type="protein sequence ID" value="PWI25017.1"/>
    <property type="molecule type" value="Genomic_DNA"/>
</dbReference>
<evidence type="ECO:0000313" key="2">
    <source>
        <dbReference type="Proteomes" id="UP000245938"/>
    </source>
</evidence>
<dbReference type="OrthoDB" id="1652909at2"/>
<name>A0A2U3AKF5_9BACL</name>
<proteinExistence type="predicted"/>
<comment type="caution">
    <text evidence="1">The sequence shown here is derived from an EMBL/GenBank/DDBJ whole genome shotgun (WGS) entry which is preliminary data.</text>
</comment>
<reference evidence="1 2" key="1">
    <citation type="submission" date="2018-05" db="EMBL/GenBank/DDBJ databases">
        <title>Kurthia sibirica genome sequence.</title>
        <authorList>
            <person name="Maclea K.S."/>
            <person name="Goen A.E."/>
        </authorList>
    </citation>
    <scope>NUCLEOTIDE SEQUENCE [LARGE SCALE GENOMIC DNA]</scope>
    <source>
        <strain evidence="1 2">ATCC 49154</strain>
    </source>
</reference>
<organism evidence="1 2">
    <name type="scientific">Kurthia sibirica</name>
    <dbReference type="NCBI Taxonomy" id="202750"/>
    <lineage>
        <taxon>Bacteria</taxon>
        <taxon>Bacillati</taxon>
        <taxon>Bacillota</taxon>
        <taxon>Bacilli</taxon>
        <taxon>Bacillales</taxon>
        <taxon>Caryophanaceae</taxon>
        <taxon>Kurthia</taxon>
    </lineage>
</organism>
<evidence type="ECO:0000313" key="1">
    <source>
        <dbReference type="EMBL" id="PWI25017.1"/>
    </source>
</evidence>
<dbReference type="AlphaFoldDB" id="A0A2U3AKF5"/>
<dbReference type="RefSeq" id="WP_109306413.1">
    <property type="nucleotide sequence ID" value="NZ_BJUF01000004.1"/>
</dbReference>
<protein>
    <submittedName>
        <fullName evidence="1">Transposase</fullName>
    </submittedName>
</protein>
<accession>A0A2U3AKF5</accession>